<feature type="domain" description="CHAT" evidence="1">
    <location>
        <begin position="196"/>
        <end position="334"/>
    </location>
</feature>
<accession>A0A6B3NHD9</accession>
<proteinExistence type="predicted"/>
<dbReference type="Gene3D" id="3.40.50.300">
    <property type="entry name" value="P-loop containing nucleotide triphosphate hydrolases"/>
    <property type="match status" value="1"/>
</dbReference>
<dbReference type="Pfam" id="PF12770">
    <property type="entry name" value="CHAT"/>
    <property type="match status" value="1"/>
</dbReference>
<evidence type="ECO:0000259" key="2">
    <source>
        <dbReference type="Pfam" id="PF20703"/>
    </source>
</evidence>
<dbReference type="EMBL" id="JAAHFQ010000254">
    <property type="protein sequence ID" value="NER28728.1"/>
    <property type="molecule type" value="Genomic_DNA"/>
</dbReference>
<dbReference type="InterPro" id="IPR049052">
    <property type="entry name" value="nSTAND1"/>
</dbReference>
<feature type="domain" description="Novel STAND NTPase 1" evidence="2">
    <location>
        <begin position="370"/>
        <end position="534"/>
    </location>
</feature>
<organism evidence="3">
    <name type="scientific">Symploca sp. SIO1C4</name>
    <dbReference type="NCBI Taxonomy" id="2607765"/>
    <lineage>
        <taxon>Bacteria</taxon>
        <taxon>Bacillati</taxon>
        <taxon>Cyanobacteriota</taxon>
        <taxon>Cyanophyceae</taxon>
        <taxon>Coleofasciculales</taxon>
        <taxon>Coleofasciculaceae</taxon>
        <taxon>Symploca</taxon>
    </lineage>
</organism>
<sequence length="536" mass="60253">MGKLVVLKLGEGSFEQGFAVTLQIGPEGERPSTEINGKLPPAPGIHQQYSCWQQTYLRLGLPSRLEAPAAQLTNVSHIDDCRQTAQLLSNSLNCWLRAESFRSIRETLLEKLTPAEEIRILVQTEAILVQRLPWHLWDLLGRYPKAEISLSAPEYQLNTSIKTPTYRDKVRILAILGNSEGIDVATDRQLLQNLPNATTTFLVEPQRQELNDQLWEQTWDIIFFAGHSKTDDKKGLIYINQTKSITIEELKFALRKSIGSGLQLAIFNSCDGLGLAHDLESLHIPQLIVMREPVPDEVAQEFLKHFLKAFAGIHHSQAMPLHLSVREAREKLQGLEDDFPCASFLPVICQQASVPPLWEDLGRRPTQMCPYRGLFAFREEDTEFFFGRETFTEQLLSSVRKQPLVAVIGPSGSGKSSAVFAGLIPRLRAGGKELAPLKNIISFRPGNHPCRNLALQLVPLLENNVGEIEQLLAVNQLSSVLKLGELSLKDVLLRIQEKNLDPRLLIAVDQFEELYTLCRDESERQLCLDGLLEVIK</sequence>
<reference evidence="3" key="1">
    <citation type="submission" date="2019-11" db="EMBL/GenBank/DDBJ databases">
        <title>Genomic insights into an expanded diversity of filamentous marine cyanobacteria reveals the extraordinary biosynthetic potential of Moorea and Okeania.</title>
        <authorList>
            <person name="Ferreira Leao T."/>
            <person name="Wang M."/>
            <person name="Moss N."/>
            <person name="Da Silva R."/>
            <person name="Sanders J."/>
            <person name="Nurk S."/>
            <person name="Gurevich A."/>
            <person name="Humphrey G."/>
            <person name="Reher R."/>
            <person name="Zhu Q."/>
            <person name="Belda-Ferre P."/>
            <person name="Glukhov E."/>
            <person name="Rex R."/>
            <person name="Dorrestein P.C."/>
            <person name="Knight R."/>
            <person name="Pevzner P."/>
            <person name="Gerwick W.H."/>
            <person name="Gerwick L."/>
        </authorList>
    </citation>
    <scope>NUCLEOTIDE SEQUENCE</scope>
    <source>
        <strain evidence="3">SIO1C4</strain>
    </source>
</reference>
<dbReference type="Pfam" id="PF20703">
    <property type="entry name" value="nSTAND1"/>
    <property type="match status" value="1"/>
</dbReference>
<dbReference type="SUPFAM" id="SSF52540">
    <property type="entry name" value="P-loop containing nucleoside triphosphate hydrolases"/>
    <property type="match status" value="1"/>
</dbReference>
<dbReference type="InterPro" id="IPR027417">
    <property type="entry name" value="P-loop_NTPase"/>
</dbReference>
<dbReference type="InterPro" id="IPR024983">
    <property type="entry name" value="CHAT_dom"/>
</dbReference>
<protein>
    <submittedName>
        <fullName evidence="3">CHAT domain-containing protein</fullName>
    </submittedName>
</protein>
<comment type="caution">
    <text evidence="3">The sequence shown here is derived from an EMBL/GenBank/DDBJ whole genome shotgun (WGS) entry which is preliminary data.</text>
</comment>
<feature type="non-terminal residue" evidence="3">
    <location>
        <position position="536"/>
    </location>
</feature>
<gene>
    <name evidence="3" type="ORF">F6J89_14105</name>
</gene>
<dbReference type="AlphaFoldDB" id="A0A6B3NHD9"/>
<evidence type="ECO:0000259" key="1">
    <source>
        <dbReference type="Pfam" id="PF12770"/>
    </source>
</evidence>
<evidence type="ECO:0000313" key="3">
    <source>
        <dbReference type="EMBL" id="NER28728.1"/>
    </source>
</evidence>
<name>A0A6B3NHD9_9CYAN</name>